<comment type="subcellular location">
    <subcellularLocation>
        <location evidence="1">Membrane</location>
        <topology evidence="1">Single-pass membrane protein</topology>
    </subcellularLocation>
</comment>
<dbReference type="GeneID" id="104593459"/>
<dbReference type="SUPFAM" id="SSF117070">
    <property type="entry name" value="LEA14-like"/>
    <property type="match status" value="1"/>
</dbReference>
<evidence type="ECO:0000256" key="1">
    <source>
        <dbReference type="ARBA" id="ARBA00004167"/>
    </source>
</evidence>
<name>A0A1U7ZS14_NELNU</name>
<accession>A0A1U7ZS14</accession>
<dbReference type="Pfam" id="PF03168">
    <property type="entry name" value="LEA_2"/>
    <property type="match status" value="1"/>
</dbReference>
<sequence>MANREKEQVKPLAPVADRISSDEDEATFYSKKLRRRKYIKCCGCITALLLLPAIAIIVLAFTVFRVREPEIKMNSVKIDGLELVSGIISGTSINMSLTADVSVKNPNFASFRFGNASTTVYYRGTVVAEARNPPGHAKARRTLRMNVTVDVITDRLISNPNLISDISSRMLAMSTYTRIGGRVNILKIVKRHVTVKMNCTMTVNITSQAIQDQNCRRHVKL</sequence>
<dbReference type="Proteomes" id="UP000189703">
    <property type="component" value="Unplaced"/>
</dbReference>
<dbReference type="InterPro" id="IPR044839">
    <property type="entry name" value="NDR1-like"/>
</dbReference>
<evidence type="ECO:0000256" key="2">
    <source>
        <dbReference type="ARBA" id="ARBA00022692"/>
    </source>
</evidence>
<dbReference type="KEGG" id="nnu:104593459"/>
<dbReference type="eggNOG" id="ENOG502QSZC">
    <property type="taxonomic scope" value="Eukaryota"/>
</dbReference>
<evidence type="ECO:0000313" key="6">
    <source>
        <dbReference type="RefSeq" id="XP_010251606.1"/>
    </source>
</evidence>
<keyword evidence="2" id="KW-0812">Transmembrane</keyword>
<keyword evidence="3" id="KW-1133">Transmembrane helix</keyword>
<dbReference type="Gene3D" id="2.60.40.1820">
    <property type="match status" value="1"/>
</dbReference>
<proteinExistence type="predicted"/>
<dbReference type="OrthoDB" id="764273at2759"/>
<dbReference type="AlphaFoldDB" id="A0A1U7ZS14"/>
<dbReference type="PANTHER" id="PTHR31234:SF65">
    <property type="entry name" value="LATE EMBRYOGENESIS ABUNDANT PROTEIN, LEA_2 SUBGROUP"/>
    <property type="match status" value="1"/>
</dbReference>
<evidence type="ECO:0000256" key="4">
    <source>
        <dbReference type="ARBA" id="ARBA00023136"/>
    </source>
</evidence>
<dbReference type="OMA" id="MNGVAVM"/>
<dbReference type="InterPro" id="IPR004864">
    <property type="entry name" value="LEA_2"/>
</dbReference>
<keyword evidence="4" id="KW-0472">Membrane</keyword>
<dbReference type="RefSeq" id="XP_010251606.1">
    <property type="nucleotide sequence ID" value="XM_010253304.2"/>
</dbReference>
<dbReference type="GO" id="GO:0098542">
    <property type="term" value="P:defense response to other organism"/>
    <property type="evidence" value="ECO:0007669"/>
    <property type="project" value="InterPro"/>
</dbReference>
<organism evidence="5 6">
    <name type="scientific">Nelumbo nucifera</name>
    <name type="common">Sacred lotus</name>
    <dbReference type="NCBI Taxonomy" id="4432"/>
    <lineage>
        <taxon>Eukaryota</taxon>
        <taxon>Viridiplantae</taxon>
        <taxon>Streptophyta</taxon>
        <taxon>Embryophyta</taxon>
        <taxon>Tracheophyta</taxon>
        <taxon>Spermatophyta</taxon>
        <taxon>Magnoliopsida</taxon>
        <taxon>Proteales</taxon>
        <taxon>Nelumbonaceae</taxon>
        <taxon>Nelumbo</taxon>
    </lineage>
</organism>
<dbReference type="PANTHER" id="PTHR31234">
    <property type="entry name" value="LATE EMBRYOGENESIS ABUNDANT (LEA) HYDROXYPROLINE-RICH GLYCOPROTEIN FAMILY"/>
    <property type="match status" value="1"/>
</dbReference>
<keyword evidence="5" id="KW-1185">Reference proteome</keyword>
<dbReference type="GO" id="GO:0016020">
    <property type="term" value="C:membrane"/>
    <property type="evidence" value="ECO:0007669"/>
    <property type="project" value="UniProtKB-SubCell"/>
</dbReference>
<gene>
    <name evidence="6" type="primary">LOC104593459</name>
</gene>
<dbReference type="FunCoup" id="A0A1U7ZS14">
    <property type="interactions" value="412"/>
</dbReference>
<reference evidence="6" key="1">
    <citation type="submission" date="2025-08" db="UniProtKB">
        <authorList>
            <consortium name="RefSeq"/>
        </authorList>
    </citation>
    <scope>IDENTIFICATION</scope>
</reference>
<evidence type="ECO:0000313" key="5">
    <source>
        <dbReference type="Proteomes" id="UP000189703"/>
    </source>
</evidence>
<evidence type="ECO:0000256" key="3">
    <source>
        <dbReference type="ARBA" id="ARBA00022989"/>
    </source>
</evidence>
<protein>
    <submittedName>
        <fullName evidence="6">Late embryogenesis abundant protein At1g64065-like</fullName>
    </submittedName>
</protein>